<dbReference type="PIRSF" id="PIRSF005902">
    <property type="entry name" value="DNase_TatD"/>
    <property type="match status" value="1"/>
</dbReference>
<dbReference type="GO" id="GO:0016788">
    <property type="term" value="F:hydrolase activity, acting on ester bonds"/>
    <property type="evidence" value="ECO:0007669"/>
    <property type="project" value="InterPro"/>
</dbReference>
<dbReference type="STRING" id="1129793.GPLA_2654"/>
<dbReference type="CDD" id="cd01310">
    <property type="entry name" value="TatD_DNAse"/>
    <property type="match status" value="1"/>
</dbReference>
<dbReference type="SUPFAM" id="SSF51556">
    <property type="entry name" value="Metallo-dependent hydrolases"/>
    <property type="match status" value="1"/>
</dbReference>
<dbReference type="AlphaFoldDB" id="K6ZTE1"/>
<evidence type="ECO:0008006" key="7">
    <source>
        <dbReference type="Google" id="ProtNLM"/>
    </source>
</evidence>
<dbReference type="Proteomes" id="UP000006322">
    <property type="component" value="Unassembled WGS sequence"/>
</dbReference>
<dbReference type="PANTHER" id="PTHR46124">
    <property type="entry name" value="D-AMINOACYL-TRNA DEACYLASE"/>
    <property type="match status" value="1"/>
</dbReference>
<protein>
    <recommendedName>
        <fullName evidence="7">TatD DNase family protein</fullName>
    </recommendedName>
</protein>
<accession>K6ZTE1</accession>
<dbReference type="GO" id="GO:0005829">
    <property type="term" value="C:cytosol"/>
    <property type="evidence" value="ECO:0007669"/>
    <property type="project" value="TreeGrafter"/>
</dbReference>
<feature type="binding site" evidence="4">
    <location>
        <position position="7"/>
    </location>
    <ligand>
        <name>a divalent metal cation</name>
        <dbReference type="ChEBI" id="CHEBI:60240"/>
        <label>1</label>
    </ligand>
</feature>
<dbReference type="Gene3D" id="3.20.20.140">
    <property type="entry name" value="Metal-dependent hydrolases"/>
    <property type="match status" value="1"/>
</dbReference>
<gene>
    <name evidence="5" type="ORF">GPLA_2654</name>
</gene>
<comment type="caution">
    <text evidence="5">The sequence shown here is derived from an EMBL/GenBank/DDBJ whole genome shotgun (WGS) entry which is preliminary data.</text>
</comment>
<dbReference type="OrthoDB" id="9810005at2"/>
<keyword evidence="2 4" id="KW-0479">Metal-binding</keyword>
<feature type="binding site" evidence="4">
    <location>
        <position position="152"/>
    </location>
    <ligand>
        <name>a divalent metal cation</name>
        <dbReference type="ChEBI" id="CHEBI:60240"/>
        <label>2</label>
    </ligand>
</feature>
<evidence type="ECO:0000256" key="3">
    <source>
        <dbReference type="ARBA" id="ARBA00022801"/>
    </source>
</evidence>
<dbReference type="GO" id="GO:0046872">
    <property type="term" value="F:metal ion binding"/>
    <property type="evidence" value="ECO:0007669"/>
    <property type="project" value="UniProtKB-KW"/>
</dbReference>
<proteinExistence type="inferred from homology"/>
<dbReference type="InterPro" id="IPR001130">
    <property type="entry name" value="TatD-like"/>
</dbReference>
<feature type="binding site" evidence="4">
    <location>
        <position position="5"/>
    </location>
    <ligand>
        <name>a divalent metal cation</name>
        <dbReference type="ChEBI" id="CHEBI:60240"/>
        <label>1</label>
    </ligand>
</feature>
<evidence type="ECO:0000313" key="6">
    <source>
        <dbReference type="Proteomes" id="UP000006322"/>
    </source>
</evidence>
<dbReference type="RefSeq" id="WP_007105330.1">
    <property type="nucleotide sequence ID" value="NZ_BAER01000064.1"/>
</dbReference>
<organism evidence="5 6">
    <name type="scientific">Paraglaciecola polaris LMG 21857</name>
    <dbReference type="NCBI Taxonomy" id="1129793"/>
    <lineage>
        <taxon>Bacteria</taxon>
        <taxon>Pseudomonadati</taxon>
        <taxon>Pseudomonadota</taxon>
        <taxon>Gammaproteobacteria</taxon>
        <taxon>Alteromonadales</taxon>
        <taxon>Alteromonadaceae</taxon>
        <taxon>Paraglaciecola</taxon>
    </lineage>
</organism>
<evidence type="ECO:0000256" key="1">
    <source>
        <dbReference type="ARBA" id="ARBA00009275"/>
    </source>
</evidence>
<reference evidence="6" key="1">
    <citation type="journal article" date="2014" name="Environ. Microbiol.">
        <title>Comparative genomics of the marine bacterial genus Glaciecola reveals the high degree of genomic diversity and genomic characteristic for cold adaptation.</title>
        <authorList>
            <person name="Qin Q.L."/>
            <person name="Xie B.B."/>
            <person name="Yu Y."/>
            <person name="Shu Y.L."/>
            <person name="Rong J.C."/>
            <person name="Zhang Y.J."/>
            <person name="Zhao D.L."/>
            <person name="Chen X.L."/>
            <person name="Zhang X.Y."/>
            <person name="Chen B."/>
            <person name="Zhou B.C."/>
            <person name="Zhang Y.Z."/>
        </authorList>
    </citation>
    <scope>NUCLEOTIDE SEQUENCE [LARGE SCALE GENOMIC DNA]</scope>
    <source>
        <strain evidence="6">LMG 21857</strain>
    </source>
</reference>
<sequence length="264" mass="29606">MIDSHCHLDFDAFDIDRHTVLAQCQALGIKRIVIPGTQASTWHALIALCDIYPQLHFALGIHPYFLDNFVNAHLLALDELLLAHKSRVVAVGEIGLDYSLHTSEKIQMHICVEQLQLAQQHQLPVIVHHRRSHNALIRTLKQQKFEQGGIIHAFSGSLYEAQSYIELGFKLGVGGTITYPRAQKTRKAISQVPLTSLVLETDAPDMPINNKQGERNNPHYLPLILRELQALRAEPADEVQYACLHNTLDILANLSSNTVQSIND</sequence>
<dbReference type="InterPro" id="IPR032466">
    <property type="entry name" value="Metal_Hydrolase"/>
</dbReference>
<dbReference type="PANTHER" id="PTHR46124:SF3">
    <property type="entry name" value="HYDROLASE"/>
    <property type="match status" value="1"/>
</dbReference>
<dbReference type="PROSITE" id="PS01137">
    <property type="entry name" value="TATD_1"/>
    <property type="match status" value="1"/>
</dbReference>
<dbReference type="InterPro" id="IPR018228">
    <property type="entry name" value="DNase_TatD-rel_CS"/>
</dbReference>
<keyword evidence="6" id="KW-1185">Reference proteome</keyword>
<dbReference type="PROSITE" id="PS01091">
    <property type="entry name" value="TATD_3"/>
    <property type="match status" value="1"/>
</dbReference>
<feature type="binding site" evidence="4">
    <location>
        <position position="202"/>
    </location>
    <ligand>
        <name>a divalent metal cation</name>
        <dbReference type="ChEBI" id="CHEBI:60240"/>
        <label>1</label>
    </ligand>
</feature>
<feature type="binding site" evidence="4">
    <location>
        <position position="93"/>
    </location>
    <ligand>
        <name>a divalent metal cation</name>
        <dbReference type="ChEBI" id="CHEBI:60240"/>
        <label>1</label>
    </ligand>
</feature>
<evidence type="ECO:0000256" key="2">
    <source>
        <dbReference type="ARBA" id="ARBA00022723"/>
    </source>
</evidence>
<dbReference type="Pfam" id="PF01026">
    <property type="entry name" value="TatD_DNase"/>
    <property type="match status" value="1"/>
</dbReference>
<feature type="binding site" evidence="4">
    <location>
        <position position="128"/>
    </location>
    <ligand>
        <name>a divalent metal cation</name>
        <dbReference type="ChEBI" id="CHEBI:60240"/>
        <label>2</label>
    </ligand>
</feature>
<name>K6ZTE1_9ALTE</name>
<dbReference type="FunFam" id="3.20.20.140:FF:000005">
    <property type="entry name" value="TatD family hydrolase"/>
    <property type="match status" value="1"/>
</dbReference>
<keyword evidence="3" id="KW-0378">Hydrolase</keyword>
<evidence type="ECO:0000313" key="5">
    <source>
        <dbReference type="EMBL" id="GAC33552.1"/>
    </source>
</evidence>
<dbReference type="EMBL" id="BAER01000064">
    <property type="protein sequence ID" value="GAC33552.1"/>
    <property type="molecule type" value="Genomic_DNA"/>
</dbReference>
<comment type="similarity">
    <text evidence="1">Belongs to the metallo-dependent hydrolases superfamily. TatD-type hydrolase family.</text>
</comment>
<evidence type="ECO:0000256" key="4">
    <source>
        <dbReference type="PIRSR" id="PIRSR005902-1"/>
    </source>
</evidence>